<evidence type="ECO:0000256" key="2">
    <source>
        <dbReference type="RuleBase" id="RU003452"/>
    </source>
</evidence>
<keyword evidence="5" id="KW-1185">Reference proteome</keyword>
<dbReference type="InterPro" id="IPR001447">
    <property type="entry name" value="Arylamine_N-AcTrfase"/>
</dbReference>
<evidence type="ECO:0000313" key="5">
    <source>
        <dbReference type="Proteomes" id="UP000619355"/>
    </source>
</evidence>
<evidence type="ECO:0000256" key="1">
    <source>
        <dbReference type="ARBA" id="ARBA00006547"/>
    </source>
</evidence>
<comment type="caution">
    <text evidence="4">The sequence shown here is derived from an EMBL/GenBank/DDBJ whole genome shotgun (WGS) entry which is preliminary data.</text>
</comment>
<dbReference type="PANTHER" id="PTHR11786">
    <property type="entry name" value="N-HYDROXYARYLAMINE O-ACETYLTRANSFERASE"/>
    <property type="match status" value="1"/>
</dbReference>
<sequence>MADIEQTARNGQGTRAARSQGFDLDAYLDRIGWRGGRRTDLATLRGVHLAHALSLPFENLDPVRGAAPSLAPVDLMAKMVHGRRGGYCYEHNTLLRLALEALGFRVTPLAGRVVVGARTPESRPRTHAMLRVEVEGEPRPWLADVGFGAAGALLLPVPLVTGSEFEGAGRRHRLVRLAHEGPSELWELQAYGAPGGGWSGQYAFTQEPFVPADFEVFNWFVGTHPRSPFTRRPYLQRTTRDRHLALDGARGTAPGGGGVRHRGARGGHPAGLSQRRESQSPSAMRVPVARSRAATRGAARYTQARTVPPAARRTSRAART</sequence>
<dbReference type="Pfam" id="PF00797">
    <property type="entry name" value="Acetyltransf_2"/>
    <property type="match status" value="1"/>
</dbReference>
<comment type="similarity">
    <text evidence="1 2">Belongs to the arylamine N-acetyltransferase family.</text>
</comment>
<name>A0A919KCT3_9ACTN</name>
<dbReference type="EMBL" id="BNBF01000015">
    <property type="protein sequence ID" value="GHG59991.1"/>
    <property type="molecule type" value="Genomic_DNA"/>
</dbReference>
<dbReference type="Proteomes" id="UP000619355">
    <property type="component" value="Unassembled WGS sequence"/>
</dbReference>
<evidence type="ECO:0000313" key="4">
    <source>
        <dbReference type="EMBL" id="GHG59991.1"/>
    </source>
</evidence>
<dbReference type="Gene3D" id="2.40.128.150">
    <property type="entry name" value="Cysteine proteinases"/>
    <property type="match status" value="1"/>
</dbReference>
<feature type="compositionally biased region" description="Low complexity" evidence="3">
    <location>
        <begin position="289"/>
        <end position="312"/>
    </location>
</feature>
<dbReference type="PRINTS" id="PR01543">
    <property type="entry name" value="ANATRNSFRASE"/>
</dbReference>
<evidence type="ECO:0008006" key="6">
    <source>
        <dbReference type="Google" id="ProtNLM"/>
    </source>
</evidence>
<organism evidence="4 5">
    <name type="scientific">Streptomyces capoamus</name>
    <dbReference type="NCBI Taxonomy" id="68183"/>
    <lineage>
        <taxon>Bacteria</taxon>
        <taxon>Bacillati</taxon>
        <taxon>Actinomycetota</taxon>
        <taxon>Actinomycetes</taxon>
        <taxon>Kitasatosporales</taxon>
        <taxon>Streptomycetaceae</taxon>
        <taxon>Streptomyces</taxon>
    </lineage>
</organism>
<accession>A0A919KCT3</accession>
<evidence type="ECO:0000256" key="3">
    <source>
        <dbReference type="SAM" id="MobiDB-lite"/>
    </source>
</evidence>
<dbReference type="InterPro" id="IPR038765">
    <property type="entry name" value="Papain-like_cys_pep_sf"/>
</dbReference>
<proteinExistence type="inferred from homology"/>
<dbReference type="SUPFAM" id="SSF54001">
    <property type="entry name" value="Cysteine proteinases"/>
    <property type="match status" value="1"/>
</dbReference>
<dbReference type="Gene3D" id="3.30.2140.10">
    <property type="entry name" value="Arylamine N-acetyltransferase"/>
    <property type="match status" value="1"/>
</dbReference>
<protein>
    <recommendedName>
        <fullName evidence="6">Acetyltransferase</fullName>
    </recommendedName>
</protein>
<feature type="region of interest" description="Disordered" evidence="3">
    <location>
        <begin position="244"/>
        <end position="320"/>
    </location>
</feature>
<dbReference type="GO" id="GO:0016407">
    <property type="term" value="F:acetyltransferase activity"/>
    <property type="evidence" value="ECO:0007669"/>
    <property type="project" value="InterPro"/>
</dbReference>
<gene>
    <name evidence="4" type="ORF">GCM10018980_48280</name>
</gene>
<dbReference type="PANTHER" id="PTHR11786:SF0">
    <property type="entry name" value="ARYLAMINE N-ACETYLTRANSFERASE 4-RELATED"/>
    <property type="match status" value="1"/>
</dbReference>
<dbReference type="AlphaFoldDB" id="A0A919KCT3"/>
<reference evidence="5" key="1">
    <citation type="journal article" date="2019" name="Int. J. Syst. Evol. Microbiol.">
        <title>The Global Catalogue of Microorganisms (GCM) 10K type strain sequencing project: providing services to taxonomists for standard genome sequencing and annotation.</title>
        <authorList>
            <consortium name="The Broad Institute Genomics Platform"/>
            <consortium name="The Broad Institute Genome Sequencing Center for Infectious Disease"/>
            <person name="Wu L."/>
            <person name="Ma J."/>
        </authorList>
    </citation>
    <scope>NUCLEOTIDE SEQUENCE [LARGE SCALE GENOMIC DNA]</scope>
    <source>
        <strain evidence="5">JCM 4253</strain>
    </source>
</reference>